<comment type="similarity">
    <text evidence="2">Belongs to the aldo/keto reductase family. Aldo/keto reductase 2 subfamily.</text>
</comment>
<dbReference type="InterPro" id="IPR050523">
    <property type="entry name" value="AKR_Detox_Biosynth"/>
</dbReference>
<evidence type="ECO:0000256" key="2">
    <source>
        <dbReference type="ARBA" id="ARBA00038157"/>
    </source>
</evidence>
<evidence type="ECO:0000256" key="1">
    <source>
        <dbReference type="ARBA" id="ARBA00023002"/>
    </source>
</evidence>
<dbReference type="Gene3D" id="3.20.20.100">
    <property type="entry name" value="NADP-dependent oxidoreductase domain"/>
    <property type="match status" value="1"/>
</dbReference>
<dbReference type="Pfam" id="PF00248">
    <property type="entry name" value="Aldo_ket_red"/>
    <property type="match status" value="1"/>
</dbReference>
<sequence>MSMSTIPNLVFGGASISADEGSFTNAAEVSGLLEVLKAEGINQVDTAQSYGGGTSEELIGQAEGLSDFFIDTKHIGGWAPGSSSREEIFARAVASLTRLGLEKVNNFYIHAPDPAIPLEDTLAGIDDLYRAGKFNHFGLSNFHAHEVREVVRVAAEKNYVLPTVYQGNYSAIARQLEKDVLPTLRECGIAFYAYSPIAGGFLTKTTEQLTSGPKGEGRWNPQTKMGSFYHLLYGKPVFFEALDKWNDISQATGIAKAALAYRWVAFHSGLDARLGDSLVIGASSLDQVKRTVAALKEGPLPETVAKQISDLWEIVKNDAVANNFDVVRST</sequence>
<evidence type="ECO:0000259" key="3">
    <source>
        <dbReference type="Pfam" id="PF00248"/>
    </source>
</evidence>
<dbReference type="CDD" id="cd19075">
    <property type="entry name" value="AKR_AKR7A1-5"/>
    <property type="match status" value="1"/>
</dbReference>
<keyword evidence="1" id="KW-0560">Oxidoreductase</keyword>
<keyword evidence="5" id="KW-1185">Reference proteome</keyword>
<feature type="domain" description="NADP-dependent oxidoreductase" evidence="3">
    <location>
        <begin position="9"/>
        <end position="312"/>
    </location>
</feature>
<reference evidence="4" key="1">
    <citation type="submission" date="2022-11" db="EMBL/GenBank/DDBJ databases">
        <authorList>
            <person name="Petersen C."/>
        </authorList>
    </citation>
    <scope>NUCLEOTIDE SEQUENCE</scope>
    <source>
        <strain evidence="4">IBT 26290</strain>
    </source>
</reference>
<reference evidence="4" key="2">
    <citation type="journal article" date="2023" name="IMA Fungus">
        <title>Comparative genomic study of the Penicillium genus elucidates a diverse pangenome and 15 lateral gene transfer events.</title>
        <authorList>
            <person name="Petersen C."/>
            <person name="Sorensen T."/>
            <person name="Nielsen M.R."/>
            <person name="Sondergaard T.E."/>
            <person name="Sorensen J.L."/>
            <person name="Fitzpatrick D.A."/>
            <person name="Frisvad J.C."/>
            <person name="Nielsen K.L."/>
        </authorList>
    </citation>
    <scope>NUCLEOTIDE SEQUENCE</scope>
    <source>
        <strain evidence="4">IBT 26290</strain>
    </source>
</reference>
<dbReference type="Proteomes" id="UP001149163">
    <property type="component" value="Unassembled WGS sequence"/>
</dbReference>
<comment type="caution">
    <text evidence="4">The sequence shown here is derived from an EMBL/GenBank/DDBJ whole genome shotgun (WGS) entry which is preliminary data.</text>
</comment>
<dbReference type="InterPro" id="IPR036812">
    <property type="entry name" value="NAD(P)_OxRdtase_dom_sf"/>
</dbReference>
<protein>
    <submittedName>
        <fullName evidence="4">Alcohol dehydrogenase</fullName>
    </submittedName>
</protein>
<organism evidence="4 5">
    <name type="scientific">Penicillium canariense</name>
    <dbReference type="NCBI Taxonomy" id="189055"/>
    <lineage>
        <taxon>Eukaryota</taxon>
        <taxon>Fungi</taxon>
        <taxon>Dikarya</taxon>
        <taxon>Ascomycota</taxon>
        <taxon>Pezizomycotina</taxon>
        <taxon>Eurotiomycetes</taxon>
        <taxon>Eurotiomycetidae</taxon>
        <taxon>Eurotiales</taxon>
        <taxon>Aspergillaceae</taxon>
        <taxon>Penicillium</taxon>
    </lineage>
</organism>
<dbReference type="RefSeq" id="XP_056542239.1">
    <property type="nucleotide sequence ID" value="XM_056689810.1"/>
</dbReference>
<dbReference type="OrthoDB" id="48988at2759"/>
<accession>A0A9W9LJD6</accession>
<gene>
    <name evidence="4" type="ORF">N7482_007686</name>
</gene>
<name>A0A9W9LJD6_9EURO</name>
<dbReference type="GO" id="GO:0016491">
    <property type="term" value="F:oxidoreductase activity"/>
    <property type="evidence" value="ECO:0007669"/>
    <property type="project" value="UniProtKB-KW"/>
</dbReference>
<dbReference type="PANTHER" id="PTHR43364:SF4">
    <property type="entry name" value="NAD(P)-LINKED OXIDOREDUCTASE SUPERFAMILY PROTEIN"/>
    <property type="match status" value="1"/>
</dbReference>
<dbReference type="PANTHER" id="PTHR43364">
    <property type="entry name" value="NADH-SPECIFIC METHYLGLYOXAL REDUCTASE-RELATED"/>
    <property type="match status" value="1"/>
</dbReference>
<dbReference type="InterPro" id="IPR023210">
    <property type="entry name" value="NADP_OxRdtase_dom"/>
</dbReference>
<evidence type="ECO:0000313" key="5">
    <source>
        <dbReference type="Proteomes" id="UP001149163"/>
    </source>
</evidence>
<dbReference type="SUPFAM" id="SSF51430">
    <property type="entry name" value="NAD(P)-linked oxidoreductase"/>
    <property type="match status" value="1"/>
</dbReference>
<dbReference type="GeneID" id="81428986"/>
<dbReference type="AlphaFoldDB" id="A0A9W9LJD6"/>
<proteinExistence type="inferred from homology"/>
<evidence type="ECO:0000313" key="4">
    <source>
        <dbReference type="EMBL" id="KAJ5160682.1"/>
    </source>
</evidence>
<dbReference type="EMBL" id="JAPQKN010000004">
    <property type="protein sequence ID" value="KAJ5160682.1"/>
    <property type="molecule type" value="Genomic_DNA"/>
</dbReference>